<organism evidence="3 4">
    <name type="scientific">Ananas comosus</name>
    <name type="common">Pineapple</name>
    <name type="synonym">Ananas ananas</name>
    <dbReference type="NCBI Taxonomy" id="4615"/>
    <lineage>
        <taxon>Eukaryota</taxon>
        <taxon>Viridiplantae</taxon>
        <taxon>Streptophyta</taxon>
        <taxon>Embryophyta</taxon>
        <taxon>Tracheophyta</taxon>
        <taxon>Spermatophyta</taxon>
        <taxon>Magnoliopsida</taxon>
        <taxon>Liliopsida</taxon>
        <taxon>Poales</taxon>
        <taxon>Bromeliaceae</taxon>
        <taxon>Bromelioideae</taxon>
        <taxon>Ananas</taxon>
    </lineage>
</organism>
<proteinExistence type="predicted"/>
<dbReference type="AlphaFoldDB" id="A0A6P5F5F5"/>
<feature type="compositionally biased region" description="Acidic residues" evidence="1">
    <location>
        <begin position="127"/>
        <end position="139"/>
    </location>
</feature>
<gene>
    <name evidence="4" type="primary">LOC109710386</name>
</gene>
<accession>A0A6P5F5F5</accession>
<feature type="region of interest" description="Disordered" evidence="1">
    <location>
        <begin position="72"/>
        <end position="154"/>
    </location>
</feature>
<keyword evidence="2" id="KW-0732">Signal</keyword>
<evidence type="ECO:0000256" key="1">
    <source>
        <dbReference type="SAM" id="MobiDB-lite"/>
    </source>
</evidence>
<protein>
    <submittedName>
        <fullName evidence="4">Glycine-rich RNA-binding protein 3, mitochondrial-like</fullName>
    </submittedName>
</protein>
<dbReference type="Proteomes" id="UP000515123">
    <property type="component" value="Linkage group 5"/>
</dbReference>
<feature type="compositionally biased region" description="Low complexity" evidence="1">
    <location>
        <begin position="143"/>
        <end position="154"/>
    </location>
</feature>
<dbReference type="GeneID" id="109710386"/>
<evidence type="ECO:0000256" key="2">
    <source>
        <dbReference type="SAM" id="SignalP"/>
    </source>
</evidence>
<sequence>MALLLWQTLVLNPVHALAHLPSAASVLVGGRRGRSSCPEKVELVKVEIEAESPETELLGARRLEEAVHRVQPAFRSDAGGGLGGNGSGGLGGDGSGGLGGDGSDGGGLGGNGSGGLGGDGSGGGGLDDGDGGGLGDDDGGGAATATATTAAVAA</sequence>
<evidence type="ECO:0000313" key="3">
    <source>
        <dbReference type="Proteomes" id="UP000515123"/>
    </source>
</evidence>
<evidence type="ECO:0000313" key="4">
    <source>
        <dbReference type="RefSeq" id="XP_020088500.1"/>
    </source>
</evidence>
<reference evidence="4" key="2">
    <citation type="submission" date="2025-08" db="UniProtKB">
        <authorList>
            <consortium name="RefSeq"/>
        </authorList>
    </citation>
    <scope>IDENTIFICATION</scope>
    <source>
        <tissue evidence="4">Leaf</tissue>
    </source>
</reference>
<feature type="compositionally biased region" description="Gly residues" evidence="1">
    <location>
        <begin position="78"/>
        <end position="126"/>
    </location>
</feature>
<name>A0A6P5F5F5_ANACO</name>
<reference evidence="3" key="1">
    <citation type="journal article" date="2015" name="Nat. Genet.">
        <title>The pineapple genome and the evolution of CAM photosynthesis.</title>
        <authorList>
            <person name="Ming R."/>
            <person name="VanBuren R."/>
            <person name="Wai C.M."/>
            <person name="Tang H."/>
            <person name="Schatz M.C."/>
            <person name="Bowers J.E."/>
            <person name="Lyons E."/>
            <person name="Wang M.L."/>
            <person name="Chen J."/>
            <person name="Biggers E."/>
            <person name="Zhang J."/>
            <person name="Huang L."/>
            <person name="Zhang L."/>
            <person name="Miao W."/>
            <person name="Zhang J."/>
            <person name="Ye Z."/>
            <person name="Miao C."/>
            <person name="Lin Z."/>
            <person name="Wang H."/>
            <person name="Zhou H."/>
            <person name="Yim W.C."/>
            <person name="Priest H.D."/>
            <person name="Zheng C."/>
            <person name="Woodhouse M."/>
            <person name="Edger P.P."/>
            <person name="Guyot R."/>
            <person name="Guo H.B."/>
            <person name="Guo H."/>
            <person name="Zheng G."/>
            <person name="Singh R."/>
            <person name="Sharma A."/>
            <person name="Min X."/>
            <person name="Zheng Y."/>
            <person name="Lee H."/>
            <person name="Gurtowski J."/>
            <person name="Sedlazeck F.J."/>
            <person name="Harkess A."/>
            <person name="McKain M.R."/>
            <person name="Liao Z."/>
            <person name="Fang J."/>
            <person name="Liu J."/>
            <person name="Zhang X."/>
            <person name="Zhang Q."/>
            <person name="Hu W."/>
            <person name="Qin Y."/>
            <person name="Wang K."/>
            <person name="Chen L.Y."/>
            <person name="Shirley N."/>
            <person name="Lin Y.R."/>
            <person name="Liu L.Y."/>
            <person name="Hernandez A.G."/>
            <person name="Wright C.L."/>
            <person name="Bulone V."/>
            <person name="Tuskan G.A."/>
            <person name="Heath K."/>
            <person name="Zee F."/>
            <person name="Moore P.H."/>
            <person name="Sunkar R."/>
            <person name="Leebens-Mack J.H."/>
            <person name="Mockler T."/>
            <person name="Bennetzen J.L."/>
            <person name="Freeling M."/>
            <person name="Sankoff D."/>
            <person name="Paterson A.H."/>
            <person name="Zhu X."/>
            <person name="Yang X."/>
            <person name="Smith J.A."/>
            <person name="Cushman J.C."/>
            <person name="Paull R.E."/>
            <person name="Yu Q."/>
        </authorList>
    </citation>
    <scope>NUCLEOTIDE SEQUENCE [LARGE SCALE GENOMIC DNA]</scope>
    <source>
        <strain evidence="3">cv. F153</strain>
    </source>
</reference>
<feature type="signal peptide" evidence="2">
    <location>
        <begin position="1"/>
        <end position="16"/>
    </location>
</feature>
<dbReference type="RefSeq" id="XP_020088500.1">
    <property type="nucleotide sequence ID" value="XM_020232911.1"/>
</dbReference>
<feature type="chain" id="PRO_5027938561" evidence="2">
    <location>
        <begin position="17"/>
        <end position="154"/>
    </location>
</feature>
<keyword evidence="3" id="KW-1185">Reference proteome</keyword>